<dbReference type="EMBL" id="QYBA01000248">
    <property type="protein sequence ID" value="TKY91172.1"/>
    <property type="molecule type" value="Genomic_DNA"/>
</dbReference>
<evidence type="ECO:0000313" key="1">
    <source>
        <dbReference type="EMBL" id="TKY91172.1"/>
    </source>
</evidence>
<protein>
    <submittedName>
        <fullName evidence="1">FAD-dependent oxidoreductase</fullName>
    </submittedName>
</protein>
<proteinExistence type="predicted"/>
<name>A0AC61S965_9EURY</name>
<organism evidence="1 2">
    <name type="scientific">Candidatus Methanomarinus sp</name>
    <dbReference type="NCBI Taxonomy" id="3386244"/>
    <lineage>
        <taxon>Archaea</taxon>
        <taxon>Methanobacteriati</taxon>
        <taxon>Methanobacteriota</taxon>
        <taxon>Stenosarchaea group</taxon>
        <taxon>Methanomicrobia</taxon>
        <taxon>Methanosarcinales</taxon>
        <taxon>ANME-2 cluster</taxon>
        <taxon>Candidatus Methanocomedenaceae</taxon>
        <taxon>Candidatus Methanomarinus</taxon>
    </lineage>
</organism>
<gene>
    <name evidence="1" type="ORF">C5S46_07250</name>
</gene>
<evidence type="ECO:0000313" key="2">
    <source>
        <dbReference type="Proteomes" id="UP000315423"/>
    </source>
</evidence>
<dbReference type="Proteomes" id="UP000315423">
    <property type="component" value="Unassembled WGS sequence"/>
</dbReference>
<reference evidence="1" key="1">
    <citation type="submission" date="2018-09" db="EMBL/GenBank/DDBJ databases">
        <title>A genomic encyclopedia of anaerobic methanotrophic archaea.</title>
        <authorList>
            <person name="Skennerton C.T."/>
            <person name="Chadwick G.L."/>
            <person name="Laso-Perez R."/>
            <person name="Leu A.O."/>
            <person name="Speth D.R."/>
            <person name="Yu H."/>
            <person name="Morgan-Lang C."/>
            <person name="Hatzenpichler R."/>
            <person name="Goudeau D."/>
            <person name="Malmstrom R."/>
            <person name="Woyke T."/>
            <person name="Hallam S."/>
            <person name="Tyson G.W."/>
            <person name="Wegener G."/>
            <person name="Boetius A."/>
            <person name="Orphan V.J."/>
        </authorList>
    </citation>
    <scope>NUCLEOTIDE SEQUENCE</scope>
    <source>
        <strain evidence="1">CONS3730D10UFb2</strain>
    </source>
</reference>
<comment type="caution">
    <text evidence="1">The sequence shown here is derived from an EMBL/GenBank/DDBJ whole genome shotgun (WGS) entry which is preliminary data.</text>
</comment>
<accession>A0AC61S965</accession>
<sequence>MHIGIYICHCGSNIAGYLDVKSVCTFARDLPDVVVSKNIIYACGDQGQDEIKQDIEDHKLDRIVIAACSPLLHEITFSRAAQAAGLNPYMVEIVNIREQCSWVHKDSYDYATQKAKDLIAMGVARVRNLTPLTVESVPVNKDVLVIGGGITGIQCALNLADSGVKVHLVEKDSSIGGWMARLNEVFPTNDCSMCVLAPKMTEVADHPYITLHTYSTINKIKGHIGDFQVSVVHKPRYVDESKCKGCIELCESVCPIQVPDEVDRGLSLHKAIYLPMSQAVPHIAVIDPVHCVGCKLCEKACEPEAINFDQKEDIVEFNVGAVIVATGYKIFDAARKPEYGYGSIKNVITSIELEQMLNASGPTYGQVVRPYDGHPAKRIAFIQCVGSRDELIGNPYCSRICCMAAIKNAGLIKDRNPQANVSIHYIDIRAGGEDYEEYYIRNQKKGVEFIRGRVASVKQVDGEAVITYEDTLAADIVDETVDLVVLSVGLEPNSEVNDIISDLKLTRRPDKFIRPAHPKMRPVDTHTRGVFVAGCASGPKEIQVSIAQGMAASARAMGLLHSGEIQKDIMSIKVIEDLCRGCGLCEEVCSYGRITVKDGKAVVDDLTCGGCGLCAAACPQGALQPRHSTDDQILAQIKAATSDIKEMPLIIGFLCQWCSYAAADLAGSQGISYPTNIRIIKVRCTGRVNPSFVMEALKRGADGVLVAGCRPDDCHYLNGRIKAGQRIDILKELMSNKGIEPQRVRIISIAASEGTKFASEITQFVDDLIEIGPIGSELE</sequence>